<dbReference type="OrthoDB" id="10254527at2759"/>
<evidence type="ECO:0000313" key="7">
    <source>
        <dbReference type="EMBL" id="KAJ4825443.1"/>
    </source>
</evidence>
<evidence type="ECO:0000313" key="8">
    <source>
        <dbReference type="Proteomes" id="UP001141552"/>
    </source>
</evidence>
<dbReference type="EMBL" id="JAKUCV010006904">
    <property type="protein sequence ID" value="KAJ4825443.1"/>
    <property type="molecule type" value="Genomic_DNA"/>
</dbReference>
<keyword evidence="8" id="KW-1185">Reference proteome</keyword>
<dbReference type="GO" id="GO:0003747">
    <property type="term" value="F:translation release factor activity"/>
    <property type="evidence" value="ECO:0007669"/>
    <property type="project" value="InterPro"/>
</dbReference>
<evidence type="ECO:0000256" key="4">
    <source>
        <dbReference type="ARBA" id="ARBA00022917"/>
    </source>
</evidence>
<evidence type="ECO:0000256" key="1">
    <source>
        <dbReference type="ARBA" id="ARBA00004496"/>
    </source>
</evidence>
<feature type="domain" description="eRF1" evidence="6">
    <location>
        <begin position="88"/>
        <end position="224"/>
    </location>
</feature>
<keyword evidence="3" id="KW-0963">Cytoplasm</keyword>
<evidence type="ECO:0000259" key="6">
    <source>
        <dbReference type="Pfam" id="PF03465"/>
    </source>
</evidence>
<keyword evidence="4" id="KW-0648">Protein biosynthesis</keyword>
<dbReference type="Proteomes" id="UP001141552">
    <property type="component" value="Unassembled WGS sequence"/>
</dbReference>
<dbReference type="InterPro" id="IPR004403">
    <property type="entry name" value="Peptide_chain-rel_eRF1/aRF1"/>
</dbReference>
<sequence length="244" mass="27587">MEKRHNYVRKTAELATQYYIDPATSQPNVSGLILAGSADFKTELSQSDKFDPRLRDKVLNVVDVSYGGESGFNQAIELSAEILSNVKFIQEKRLIGKYFEEFSQDTGKYVFGVDDTLNALDMGAVETLIVWENLDMNRYELKNTATGEIVKHFKKEQETNQNNFRDPATSAELEVQTKMPLLEWFANEYRRFGCVLEIVTNKSQEGSQFCQGFGGVGGILRYRVDLTSFDVDSDDGGVYDDDSE</sequence>
<evidence type="ECO:0000256" key="2">
    <source>
        <dbReference type="ARBA" id="ARBA00005326"/>
    </source>
</evidence>
<dbReference type="InterPro" id="IPR029064">
    <property type="entry name" value="Ribosomal_eL30-like_sf"/>
</dbReference>
<dbReference type="AlphaFoldDB" id="A0A9Q0F5N5"/>
<name>A0A9Q0F5N5_9ROSI</name>
<dbReference type="InterPro" id="IPR005141">
    <property type="entry name" value="eRF1_2"/>
</dbReference>
<proteinExistence type="inferred from homology"/>
<dbReference type="Pfam" id="PF03465">
    <property type="entry name" value="eRF1_3"/>
    <property type="match status" value="1"/>
</dbReference>
<dbReference type="SUPFAM" id="SSF55315">
    <property type="entry name" value="L30e-like"/>
    <property type="match status" value="1"/>
</dbReference>
<dbReference type="FunFam" id="3.30.1330.30:FF:000006">
    <property type="entry name" value="Peptide chain release factor subunit 1"/>
    <property type="match status" value="1"/>
</dbReference>
<dbReference type="Pfam" id="PF03464">
    <property type="entry name" value="eRF1_2"/>
    <property type="match status" value="1"/>
</dbReference>
<reference evidence="7" key="1">
    <citation type="submission" date="2022-02" db="EMBL/GenBank/DDBJ databases">
        <authorList>
            <person name="Henning P.M."/>
            <person name="McCubbin A.G."/>
            <person name="Shore J.S."/>
        </authorList>
    </citation>
    <scope>NUCLEOTIDE SEQUENCE</scope>
    <source>
        <strain evidence="7">F60SS</strain>
        <tissue evidence="7">Leaves</tissue>
    </source>
</reference>
<reference evidence="7" key="2">
    <citation type="journal article" date="2023" name="Plants (Basel)">
        <title>Annotation of the Turnera subulata (Passifloraceae) Draft Genome Reveals the S-Locus Evolved after the Divergence of Turneroideae from Passifloroideae in a Stepwise Manner.</title>
        <authorList>
            <person name="Henning P.M."/>
            <person name="Roalson E.H."/>
            <person name="Mir W."/>
            <person name="McCubbin A.G."/>
            <person name="Shore J.S."/>
        </authorList>
    </citation>
    <scope>NUCLEOTIDE SEQUENCE</scope>
    <source>
        <strain evidence="7">F60SS</strain>
    </source>
</reference>
<feature type="domain" description="eRF1" evidence="5">
    <location>
        <begin position="2"/>
        <end position="84"/>
    </location>
</feature>
<dbReference type="Gene3D" id="3.30.1330.30">
    <property type="match status" value="1"/>
</dbReference>
<dbReference type="InterPro" id="IPR005142">
    <property type="entry name" value="eRF1_3"/>
</dbReference>
<dbReference type="InterPro" id="IPR042226">
    <property type="entry name" value="eFR1_2_sf"/>
</dbReference>
<gene>
    <name evidence="7" type="primary">ERF13_1</name>
    <name evidence="7" type="ORF">Tsubulata_010601</name>
</gene>
<evidence type="ECO:0000256" key="3">
    <source>
        <dbReference type="ARBA" id="ARBA00022490"/>
    </source>
</evidence>
<dbReference type="SUPFAM" id="SSF53137">
    <property type="entry name" value="Translational machinery components"/>
    <property type="match status" value="1"/>
</dbReference>
<organism evidence="7 8">
    <name type="scientific">Turnera subulata</name>
    <dbReference type="NCBI Taxonomy" id="218843"/>
    <lineage>
        <taxon>Eukaryota</taxon>
        <taxon>Viridiplantae</taxon>
        <taxon>Streptophyta</taxon>
        <taxon>Embryophyta</taxon>
        <taxon>Tracheophyta</taxon>
        <taxon>Spermatophyta</taxon>
        <taxon>Magnoliopsida</taxon>
        <taxon>eudicotyledons</taxon>
        <taxon>Gunneridae</taxon>
        <taxon>Pentapetalae</taxon>
        <taxon>rosids</taxon>
        <taxon>fabids</taxon>
        <taxon>Malpighiales</taxon>
        <taxon>Passifloraceae</taxon>
        <taxon>Turnera</taxon>
    </lineage>
</organism>
<comment type="subcellular location">
    <subcellularLocation>
        <location evidence="1">Cytoplasm</location>
    </subcellularLocation>
</comment>
<protein>
    <submittedName>
        <fullName evidence="7">Ethylene-responsive transcription factor 13</fullName>
    </submittedName>
</protein>
<dbReference type="Gene3D" id="3.30.420.60">
    <property type="entry name" value="eRF1 domain 2"/>
    <property type="match status" value="1"/>
</dbReference>
<dbReference type="PANTHER" id="PTHR10113">
    <property type="entry name" value="PEPTIDE CHAIN RELEASE FACTOR SUBUNIT 1"/>
    <property type="match status" value="1"/>
</dbReference>
<comment type="caution">
    <text evidence="7">The sequence shown here is derived from an EMBL/GenBank/DDBJ whole genome shotgun (WGS) entry which is preliminary data.</text>
</comment>
<comment type="similarity">
    <text evidence="2">Belongs to the eukaryotic release factor 1 family.</text>
</comment>
<evidence type="ECO:0000259" key="5">
    <source>
        <dbReference type="Pfam" id="PF03464"/>
    </source>
</evidence>
<accession>A0A9Q0F5N5</accession>
<dbReference type="GO" id="GO:0005737">
    <property type="term" value="C:cytoplasm"/>
    <property type="evidence" value="ECO:0007669"/>
    <property type="project" value="UniProtKB-SubCell"/>
</dbReference>